<dbReference type="GO" id="GO:0060271">
    <property type="term" value="P:cilium assembly"/>
    <property type="evidence" value="ECO:0007669"/>
    <property type="project" value="InterPro"/>
</dbReference>
<comment type="similarity">
    <text evidence="12">Belongs to the IFT81 family.</text>
</comment>
<dbReference type="GO" id="GO:0007283">
    <property type="term" value="P:spermatogenesis"/>
    <property type="evidence" value="ECO:0007669"/>
    <property type="project" value="UniProtKB-KW"/>
</dbReference>
<evidence type="ECO:0000256" key="4">
    <source>
        <dbReference type="ARBA" id="ARBA00022782"/>
    </source>
</evidence>
<dbReference type="FunFam" id="1.10.418.70:FF:000001">
    <property type="entry name" value="Intraflagellar transport protein 81 homolog"/>
    <property type="match status" value="1"/>
</dbReference>
<comment type="function">
    <text evidence="13">Component of the intraflagellar transport (IFT) complex B: together with IFT74, forms a tubulin-binding module that specifically mediates transport of tubulin within the cilium. Binds tubulin via its CH (calponin-homology)-like region. Required for ciliogenesis. Required for proper regulation of SHH signaling. Plays an important role during spermatogenesis by modulating the assembly and elongation of the sperm flagella.</text>
</comment>
<name>A0A8J2MAQ1_9BILA</name>
<keyword evidence="11" id="KW-0966">Cell projection</keyword>
<evidence type="ECO:0000256" key="12">
    <source>
        <dbReference type="ARBA" id="ARBA00043983"/>
    </source>
</evidence>
<dbReference type="Proteomes" id="UP000746747">
    <property type="component" value="Unassembled WGS sequence"/>
</dbReference>
<gene>
    <name evidence="18" type="ORF">CJOHNSTONI_LOCUS7203</name>
</gene>
<dbReference type="InterPro" id="IPR043016">
    <property type="entry name" value="IFT81_N_sf"/>
</dbReference>
<evidence type="ECO:0000313" key="18">
    <source>
        <dbReference type="EMBL" id="CAG9537385.1"/>
    </source>
</evidence>
<keyword evidence="5" id="KW-0970">Cilium biogenesis/degradation</keyword>
<dbReference type="OrthoDB" id="276029at2759"/>
<keyword evidence="3" id="KW-0597">Phosphoprotein</keyword>
<organism evidence="18 19">
    <name type="scientific">Cercopithifilaria johnstoni</name>
    <dbReference type="NCBI Taxonomy" id="2874296"/>
    <lineage>
        <taxon>Eukaryota</taxon>
        <taxon>Metazoa</taxon>
        <taxon>Ecdysozoa</taxon>
        <taxon>Nematoda</taxon>
        <taxon>Chromadorea</taxon>
        <taxon>Rhabditida</taxon>
        <taxon>Spirurina</taxon>
        <taxon>Spiruromorpha</taxon>
        <taxon>Filarioidea</taxon>
        <taxon>Onchocercidae</taxon>
        <taxon>Cercopithifilaria</taxon>
    </lineage>
</organism>
<keyword evidence="10" id="KW-0206">Cytoskeleton</keyword>
<dbReference type="Gene3D" id="1.10.418.70">
    <property type="entry name" value="Intraflagellar transport protein 81, N-terminal domain"/>
    <property type="match status" value="1"/>
</dbReference>
<evidence type="ECO:0000256" key="5">
    <source>
        <dbReference type="ARBA" id="ARBA00022794"/>
    </source>
</evidence>
<protein>
    <recommendedName>
        <fullName evidence="14">Intraflagellar transport protein 81 homolog</fullName>
    </recommendedName>
    <alternativeName>
        <fullName evidence="15">Carnitine deficiency-associated protein expressed in ventricle 1</fullName>
    </alternativeName>
</protein>
<dbReference type="GO" id="GO:0036064">
    <property type="term" value="C:ciliary basal body"/>
    <property type="evidence" value="ECO:0007669"/>
    <property type="project" value="TreeGrafter"/>
</dbReference>
<dbReference type="GO" id="GO:0030992">
    <property type="term" value="C:intraciliary transport particle B"/>
    <property type="evidence" value="ECO:0007669"/>
    <property type="project" value="InterPro"/>
</dbReference>
<reference evidence="18" key="1">
    <citation type="submission" date="2021-09" db="EMBL/GenBank/DDBJ databases">
        <authorList>
            <consortium name="Pathogen Informatics"/>
        </authorList>
    </citation>
    <scope>NUCLEOTIDE SEQUENCE</scope>
</reference>
<evidence type="ECO:0000313" key="19">
    <source>
        <dbReference type="Proteomes" id="UP000746747"/>
    </source>
</evidence>
<evidence type="ECO:0000256" key="6">
    <source>
        <dbReference type="ARBA" id="ARBA00022871"/>
    </source>
</evidence>
<evidence type="ECO:0000256" key="1">
    <source>
        <dbReference type="ARBA" id="ARBA00004120"/>
    </source>
</evidence>
<evidence type="ECO:0000256" key="14">
    <source>
        <dbReference type="ARBA" id="ARBA00073058"/>
    </source>
</evidence>
<keyword evidence="9" id="KW-0969">Cilium</keyword>
<evidence type="ECO:0000256" key="15">
    <source>
        <dbReference type="ARBA" id="ARBA00079903"/>
    </source>
</evidence>
<keyword evidence="7" id="KW-0007">Acetylation</keyword>
<evidence type="ECO:0000256" key="7">
    <source>
        <dbReference type="ARBA" id="ARBA00022990"/>
    </source>
</evidence>
<keyword evidence="4" id="KW-0221">Differentiation</keyword>
<dbReference type="AlphaFoldDB" id="A0A8J2MAQ1"/>
<evidence type="ECO:0000256" key="8">
    <source>
        <dbReference type="ARBA" id="ARBA00023054"/>
    </source>
</evidence>
<keyword evidence="6" id="KW-0744">Spermatogenesis</keyword>
<comment type="subcellular location">
    <subcellularLocation>
        <location evidence="1">Cytoplasm</location>
        <location evidence="1">Cytoskeleton</location>
        <location evidence="1">Cilium basal body</location>
    </subcellularLocation>
</comment>
<feature type="domain" description="IFT81 calponin homology" evidence="17">
    <location>
        <begin position="4"/>
        <end position="126"/>
    </location>
</feature>
<dbReference type="InterPro" id="IPR029600">
    <property type="entry name" value="IFT81"/>
</dbReference>
<feature type="coiled-coil region" evidence="16">
    <location>
        <begin position="167"/>
        <end position="221"/>
    </location>
</feature>
<dbReference type="GO" id="GO:0042073">
    <property type="term" value="P:intraciliary transport"/>
    <property type="evidence" value="ECO:0007669"/>
    <property type="project" value="InterPro"/>
</dbReference>
<dbReference type="GO" id="GO:0030154">
    <property type="term" value="P:cell differentiation"/>
    <property type="evidence" value="ECO:0007669"/>
    <property type="project" value="UniProtKB-KW"/>
</dbReference>
<evidence type="ECO:0000259" key="17">
    <source>
        <dbReference type="Pfam" id="PF18383"/>
    </source>
</evidence>
<dbReference type="InterPro" id="IPR041146">
    <property type="entry name" value="IFT81_CH"/>
</dbReference>
<evidence type="ECO:0000256" key="3">
    <source>
        <dbReference type="ARBA" id="ARBA00022553"/>
    </source>
</evidence>
<dbReference type="PANTHER" id="PTHR15614">
    <property type="entry name" value="INTRAFLAGELLAR TRANSPORT PROTEIN 81 HOMOLOG"/>
    <property type="match status" value="1"/>
</dbReference>
<proteinExistence type="inferred from homology"/>
<dbReference type="GO" id="GO:0015631">
    <property type="term" value="F:tubulin binding"/>
    <property type="evidence" value="ECO:0007669"/>
    <property type="project" value="InterPro"/>
</dbReference>
<sequence length="232" mass="27143">MATDLQLIVDSLNDEPFKMNLNLINFDTISNEQLLQILSDVLLWIEGSDTVDIREEDADNTAFRIFNSLGILKYRPPNDIEKLQQWRRNIVEGEKTDICSILEWIFKNVDALKERAYLAKYLTKIDIPGAFQDPESMELSNQISTLMEEFKKVHSQVIEARKDSLMMENIRADLNSMKIEKEQLSKRIDKIERKLHGVANLQHLLRLAEKCRMENERLEEIGHLKMEQKNLV</sequence>
<evidence type="ECO:0000256" key="11">
    <source>
        <dbReference type="ARBA" id="ARBA00023273"/>
    </source>
</evidence>
<keyword evidence="19" id="KW-1185">Reference proteome</keyword>
<keyword evidence="2" id="KW-0963">Cytoplasm</keyword>
<dbReference type="Pfam" id="PF18383">
    <property type="entry name" value="IFT81_CH"/>
    <property type="match status" value="1"/>
</dbReference>
<evidence type="ECO:0000256" key="2">
    <source>
        <dbReference type="ARBA" id="ARBA00022490"/>
    </source>
</evidence>
<keyword evidence="8 16" id="KW-0175">Coiled coil</keyword>
<evidence type="ECO:0000256" key="16">
    <source>
        <dbReference type="SAM" id="Coils"/>
    </source>
</evidence>
<dbReference type="EMBL" id="CAKAEH010001538">
    <property type="protein sequence ID" value="CAG9537385.1"/>
    <property type="molecule type" value="Genomic_DNA"/>
</dbReference>
<evidence type="ECO:0000256" key="9">
    <source>
        <dbReference type="ARBA" id="ARBA00023069"/>
    </source>
</evidence>
<evidence type="ECO:0000256" key="13">
    <source>
        <dbReference type="ARBA" id="ARBA00055755"/>
    </source>
</evidence>
<comment type="caution">
    <text evidence="18">The sequence shown here is derived from an EMBL/GenBank/DDBJ whole genome shotgun (WGS) entry which is preliminary data.</text>
</comment>
<evidence type="ECO:0000256" key="10">
    <source>
        <dbReference type="ARBA" id="ARBA00023212"/>
    </source>
</evidence>
<dbReference type="PANTHER" id="PTHR15614:SF2">
    <property type="entry name" value="INTRAFLAGELLAR TRANSPORT PROTEIN 81 HOMOLOG"/>
    <property type="match status" value="1"/>
</dbReference>
<accession>A0A8J2MAQ1</accession>